<dbReference type="PANTHER" id="PTHR21505:SF12">
    <property type="entry name" value="MADF DOMAIN-CONTAINING PROTEIN-RELATED"/>
    <property type="match status" value="1"/>
</dbReference>
<dbReference type="AlphaFoldDB" id="A0A183F3X5"/>
<dbReference type="PROSITE" id="PS51029">
    <property type="entry name" value="MADF"/>
    <property type="match status" value="1"/>
</dbReference>
<evidence type="ECO:0000313" key="5">
    <source>
        <dbReference type="WBParaSite" id="HPBE_0000086701-mRNA-1"/>
    </source>
</evidence>
<dbReference type="SMART" id="SM00595">
    <property type="entry name" value="MADF"/>
    <property type="match status" value="1"/>
</dbReference>
<keyword evidence="4" id="KW-1185">Reference proteome</keyword>
<dbReference type="InterPro" id="IPR006578">
    <property type="entry name" value="MADF-dom"/>
</dbReference>
<feature type="region of interest" description="Disordered" evidence="1">
    <location>
        <begin position="1"/>
        <end position="70"/>
    </location>
</feature>
<evidence type="ECO:0000256" key="1">
    <source>
        <dbReference type="SAM" id="MobiDB-lite"/>
    </source>
</evidence>
<dbReference type="OrthoDB" id="5854136at2759"/>
<dbReference type="WBParaSite" id="HPBE_0000086701-mRNA-1">
    <property type="protein sequence ID" value="HPBE_0000086701-mRNA-1"/>
    <property type="gene ID" value="HPBE_0000086701"/>
</dbReference>
<protein>
    <submittedName>
        <fullName evidence="5">MADF domain-containing protein</fullName>
    </submittedName>
</protein>
<feature type="domain" description="MADF" evidence="2">
    <location>
        <begin position="132"/>
        <end position="222"/>
    </location>
</feature>
<feature type="region of interest" description="Disordered" evidence="1">
    <location>
        <begin position="272"/>
        <end position="293"/>
    </location>
</feature>
<organism evidence="4 5">
    <name type="scientific">Heligmosomoides polygyrus</name>
    <name type="common">Parasitic roundworm</name>
    <dbReference type="NCBI Taxonomy" id="6339"/>
    <lineage>
        <taxon>Eukaryota</taxon>
        <taxon>Metazoa</taxon>
        <taxon>Ecdysozoa</taxon>
        <taxon>Nematoda</taxon>
        <taxon>Chromadorea</taxon>
        <taxon>Rhabditida</taxon>
        <taxon>Rhabditina</taxon>
        <taxon>Rhabditomorpha</taxon>
        <taxon>Strongyloidea</taxon>
        <taxon>Heligmosomidae</taxon>
        <taxon>Heligmosomoides</taxon>
    </lineage>
</organism>
<accession>A0A3P7WNP0</accession>
<evidence type="ECO:0000313" key="3">
    <source>
        <dbReference type="EMBL" id="VDO19248.1"/>
    </source>
</evidence>
<dbReference type="Proteomes" id="UP000050761">
    <property type="component" value="Unassembled WGS sequence"/>
</dbReference>
<sequence>MAICNRASPPIPELTTERQKLGVKRGRTRGGALAAALSQHKQQVISAKKESSEKAPTEKDQTSQKIAGVKQEVPECNASADLTSSIDKSAGLDREPSLASLLSRAAKNDVDDNNEKLRAQQALKWSFELVSELIQNFKEQPALWHNGHPHFHNTAKRNEYLAEIAKHLRKLPGGGAADEESVVEKWSMLCESFNEEMKKVKEGGSSNWEYYQRLLFLSPEVMAACRFVEMNADNQAALTSQPNDVTVDVEAQIHKILGYVPEAILPKEVEENPAKRPKLAHKAAWPKKSSPKDTATHVQQVVSTWVPPREDALDSVSVFQSMSTTPPVATAQVTAKNDIAHMLGQSSPRLSLNGSKFADFVSDQPLRTYEDKWTLMGRMIEETARELDAKHSELAFRLQKDISDLIFKYQLEGLKYK</sequence>
<accession>A0A183F3X5</accession>
<gene>
    <name evidence="3" type="ORF">HPBE_LOCUS866</name>
</gene>
<evidence type="ECO:0000313" key="4">
    <source>
        <dbReference type="Proteomes" id="UP000050761"/>
    </source>
</evidence>
<reference evidence="3 4" key="1">
    <citation type="submission" date="2018-11" db="EMBL/GenBank/DDBJ databases">
        <authorList>
            <consortium name="Pathogen Informatics"/>
        </authorList>
    </citation>
    <scope>NUCLEOTIDE SEQUENCE [LARGE SCALE GENOMIC DNA]</scope>
</reference>
<proteinExistence type="predicted"/>
<reference evidence="5" key="2">
    <citation type="submission" date="2019-09" db="UniProtKB">
        <authorList>
            <consortium name="WormBaseParasite"/>
        </authorList>
    </citation>
    <scope>IDENTIFICATION</scope>
</reference>
<dbReference type="EMBL" id="UZAH01000784">
    <property type="protein sequence ID" value="VDO19248.1"/>
    <property type="molecule type" value="Genomic_DNA"/>
</dbReference>
<dbReference type="Pfam" id="PF10545">
    <property type="entry name" value="MADF_DNA_bdg"/>
    <property type="match status" value="1"/>
</dbReference>
<feature type="compositionally biased region" description="Basic residues" evidence="1">
    <location>
        <begin position="275"/>
        <end position="285"/>
    </location>
</feature>
<evidence type="ECO:0000259" key="2">
    <source>
        <dbReference type="PROSITE" id="PS51029"/>
    </source>
</evidence>
<feature type="compositionally biased region" description="Basic and acidic residues" evidence="1">
    <location>
        <begin position="47"/>
        <end position="62"/>
    </location>
</feature>
<name>A0A183F3X5_HELPZ</name>
<dbReference type="PANTHER" id="PTHR21505">
    <property type="entry name" value="MADF DOMAIN-CONTAINING PROTEIN-RELATED"/>
    <property type="match status" value="1"/>
</dbReference>